<dbReference type="PANTHER" id="PTHR11559">
    <property type="entry name" value="CARBOXYLESTERASE"/>
    <property type="match status" value="1"/>
</dbReference>
<proteinExistence type="inferred from homology"/>
<dbReference type="InterPro" id="IPR019826">
    <property type="entry name" value="Carboxylesterase_B_AS"/>
</dbReference>
<evidence type="ECO:0000256" key="3">
    <source>
        <dbReference type="RuleBase" id="RU361235"/>
    </source>
</evidence>
<evidence type="ECO:0000256" key="1">
    <source>
        <dbReference type="ARBA" id="ARBA00005964"/>
    </source>
</evidence>
<reference evidence="6 7" key="1">
    <citation type="submission" date="2016-10" db="EMBL/GenBank/DDBJ databases">
        <authorList>
            <person name="de Groot N.N."/>
        </authorList>
    </citation>
    <scope>NUCLEOTIDE SEQUENCE [LARGE SCALE GENOMIC DNA]</scope>
    <source>
        <strain evidence="6 7">DSM 44149</strain>
    </source>
</reference>
<dbReference type="AlphaFoldDB" id="A0A1G9TCH3"/>
<dbReference type="RefSeq" id="WP_030433092.1">
    <property type="nucleotide sequence ID" value="NZ_JOEF01000035.1"/>
</dbReference>
<feature type="domain" description="Carboxylesterase type B" evidence="5">
    <location>
        <begin position="2"/>
        <end position="444"/>
    </location>
</feature>
<evidence type="ECO:0000259" key="5">
    <source>
        <dbReference type="Pfam" id="PF00135"/>
    </source>
</evidence>
<dbReference type="Gene3D" id="3.40.50.1820">
    <property type="entry name" value="alpha/beta hydrolase"/>
    <property type="match status" value="1"/>
</dbReference>
<evidence type="ECO:0000313" key="6">
    <source>
        <dbReference type="EMBL" id="SDM45439.1"/>
    </source>
</evidence>
<keyword evidence="2 3" id="KW-0378">Hydrolase</keyword>
<dbReference type="STRING" id="211114.SAMN04489726_1705"/>
<gene>
    <name evidence="6" type="ORF">SAMN04489726_1705</name>
</gene>
<dbReference type="Proteomes" id="UP000183376">
    <property type="component" value="Chromosome I"/>
</dbReference>
<dbReference type="InterPro" id="IPR029058">
    <property type="entry name" value="AB_hydrolase_fold"/>
</dbReference>
<keyword evidence="7" id="KW-1185">Reference proteome</keyword>
<evidence type="ECO:0000256" key="2">
    <source>
        <dbReference type="ARBA" id="ARBA00022801"/>
    </source>
</evidence>
<dbReference type="GO" id="GO:0016787">
    <property type="term" value="F:hydrolase activity"/>
    <property type="evidence" value="ECO:0007669"/>
    <property type="project" value="UniProtKB-KW"/>
</dbReference>
<evidence type="ECO:0000313" key="7">
    <source>
        <dbReference type="Proteomes" id="UP000183376"/>
    </source>
</evidence>
<sequence>MVTVRQGALRGVELDDHVVWRGIPYASPPVGDLRWRAPRPAPGWEGVRDASEFGPQAPQPANAPGSSKHPAGEDCLYLNVCAPKTGEAMPVLVWLHGGGYRTGSSRQMGEGAAFARAGIVVVTINYRLGALGFAQLDGEPDSGVCGLLDQIAALRWVRENIAAFGGDPDKITIYGVSAGAKSVANLMASPAAEGLFARAISSSGGGDHVSAPEVGAAVGRRLLQELGCADAEAARAIPADEVIAAQERIQSGMEALWLWRPTVHPDVLPAVPIELIASGSAAGVPLLVGNNGNEAGLYAAMYGAEEVTAPAAAVIGSILGADGYEALLKAYRNTRGLTSDVAAMVAAMGDERYGIPTQRLADAQSRFATVYRYRVDVAAPGLTRELDGGHGTETAMAWDVPEPLPGMRAPRSPKPERVGLGKEMHRAWVSFIRDGDPGWRAYDSDRRPVLVLGEAGAALEFDPRREERLAWGEATWPSSTWFT</sequence>
<dbReference type="OrthoDB" id="4308422at2"/>
<feature type="compositionally biased region" description="Low complexity" evidence="4">
    <location>
        <begin position="55"/>
        <end position="64"/>
    </location>
</feature>
<dbReference type="InterPro" id="IPR050309">
    <property type="entry name" value="Type-B_Carboxylest/Lipase"/>
</dbReference>
<dbReference type="InterPro" id="IPR002018">
    <property type="entry name" value="CarbesteraseB"/>
</dbReference>
<feature type="region of interest" description="Disordered" evidence="4">
    <location>
        <begin position="44"/>
        <end position="70"/>
    </location>
</feature>
<evidence type="ECO:0000256" key="4">
    <source>
        <dbReference type="SAM" id="MobiDB-lite"/>
    </source>
</evidence>
<comment type="similarity">
    <text evidence="1 3">Belongs to the type-B carboxylesterase/lipase family.</text>
</comment>
<dbReference type="EC" id="3.1.1.-" evidence="3"/>
<dbReference type="Pfam" id="PF00135">
    <property type="entry name" value="COesterase"/>
    <property type="match status" value="1"/>
</dbReference>
<dbReference type="SUPFAM" id="SSF53474">
    <property type="entry name" value="alpha/beta-Hydrolases"/>
    <property type="match status" value="1"/>
</dbReference>
<dbReference type="EMBL" id="LT629701">
    <property type="protein sequence ID" value="SDM45439.1"/>
    <property type="molecule type" value="Genomic_DNA"/>
</dbReference>
<organism evidence="6 7">
    <name type="scientific">Allokutzneria albata</name>
    <name type="common">Kibdelosporangium albatum</name>
    <dbReference type="NCBI Taxonomy" id="211114"/>
    <lineage>
        <taxon>Bacteria</taxon>
        <taxon>Bacillati</taxon>
        <taxon>Actinomycetota</taxon>
        <taxon>Actinomycetes</taxon>
        <taxon>Pseudonocardiales</taxon>
        <taxon>Pseudonocardiaceae</taxon>
        <taxon>Allokutzneria</taxon>
    </lineage>
</organism>
<name>A0A1G9TCH3_ALLAB</name>
<accession>A0A1G9TCH3</accession>
<dbReference type="PROSITE" id="PS00122">
    <property type="entry name" value="CARBOXYLESTERASE_B_1"/>
    <property type="match status" value="1"/>
</dbReference>
<dbReference type="eggNOG" id="COG2272">
    <property type="taxonomic scope" value="Bacteria"/>
</dbReference>
<protein>
    <recommendedName>
        <fullName evidence="3">Carboxylic ester hydrolase</fullName>
        <ecNumber evidence="3">3.1.1.-</ecNumber>
    </recommendedName>
</protein>